<dbReference type="EMBL" id="CM011691">
    <property type="protein sequence ID" value="TMS07233.1"/>
    <property type="molecule type" value="Genomic_DNA"/>
</dbReference>
<evidence type="ECO:0000313" key="2">
    <source>
        <dbReference type="Proteomes" id="UP000793456"/>
    </source>
</evidence>
<gene>
    <name evidence="1" type="ORF">E3U43_011326</name>
</gene>
<sequence>MIKDAVLNFSWLKSRLRKHSPRHGHVYVALTPPPHIKRWYRPLPGNTGDSRKLRNNPSRVAAVGTVSETLDKLNLLDLNGQGSQKYPGMTCTLQ</sequence>
<name>A0ACD3QJ94_LARCR</name>
<proteinExistence type="predicted"/>
<comment type="caution">
    <text evidence="1">The sequence shown here is derived from an EMBL/GenBank/DDBJ whole genome shotgun (WGS) entry which is preliminary data.</text>
</comment>
<dbReference type="Proteomes" id="UP000793456">
    <property type="component" value="Chromosome XVIII"/>
</dbReference>
<evidence type="ECO:0000313" key="1">
    <source>
        <dbReference type="EMBL" id="TMS07233.1"/>
    </source>
</evidence>
<protein>
    <submittedName>
        <fullName evidence="1">Uncharacterized protein</fullName>
    </submittedName>
</protein>
<accession>A0ACD3QJ94</accession>
<reference evidence="1" key="1">
    <citation type="submission" date="2018-11" db="EMBL/GenBank/DDBJ databases">
        <title>The sequence and de novo assembly of Larimichthys crocea genome using PacBio and Hi-C technologies.</title>
        <authorList>
            <person name="Xu P."/>
            <person name="Chen B."/>
            <person name="Zhou Z."/>
            <person name="Ke Q."/>
            <person name="Wu Y."/>
            <person name="Bai H."/>
            <person name="Pu F."/>
        </authorList>
    </citation>
    <scope>NUCLEOTIDE SEQUENCE</scope>
    <source>
        <tissue evidence="1">Muscle</tissue>
    </source>
</reference>
<keyword evidence="2" id="KW-1185">Reference proteome</keyword>
<organism evidence="1 2">
    <name type="scientific">Larimichthys crocea</name>
    <name type="common">Large yellow croaker</name>
    <name type="synonym">Pseudosciaena crocea</name>
    <dbReference type="NCBI Taxonomy" id="215358"/>
    <lineage>
        <taxon>Eukaryota</taxon>
        <taxon>Metazoa</taxon>
        <taxon>Chordata</taxon>
        <taxon>Craniata</taxon>
        <taxon>Vertebrata</taxon>
        <taxon>Euteleostomi</taxon>
        <taxon>Actinopterygii</taxon>
        <taxon>Neopterygii</taxon>
        <taxon>Teleostei</taxon>
        <taxon>Neoteleostei</taxon>
        <taxon>Acanthomorphata</taxon>
        <taxon>Eupercaria</taxon>
        <taxon>Sciaenidae</taxon>
        <taxon>Larimichthys</taxon>
    </lineage>
</organism>